<dbReference type="EMBL" id="BOMV01000076">
    <property type="protein sequence ID" value="GIE99752.1"/>
    <property type="molecule type" value="Genomic_DNA"/>
</dbReference>
<dbReference type="InterPro" id="IPR005801">
    <property type="entry name" value="ADC_synthase"/>
</dbReference>
<evidence type="ECO:0000259" key="5">
    <source>
        <dbReference type="Pfam" id="PF00117"/>
    </source>
</evidence>
<name>A0A919K5L6_9ACTN</name>
<dbReference type="PRINTS" id="PR00096">
    <property type="entry name" value="GATASE"/>
</dbReference>
<proteinExistence type="predicted"/>
<evidence type="ECO:0000256" key="3">
    <source>
        <dbReference type="ARBA" id="ARBA00023239"/>
    </source>
</evidence>
<dbReference type="InterPro" id="IPR029062">
    <property type="entry name" value="Class_I_gatase-like"/>
</dbReference>
<dbReference type="GO" id="GO:0000162">
    <property type="term" value="P:L-tryptophan biosynthetic process"/>
    <property type="evidence" value="ECO:0007669"/>
    <property type="project" value="TreeGrafter"/>
</dbReference>
<dbReference type="InterPro" id="IPR017926">
    <property type="entry name" value="GATASE"/>
</dbReference>
<feature type="domain" description="Glutamine amidotransferase" evidence="5">
    <location>
        <begin position="411"/>
        <end position="586"/>
    </location>
</feature>
<organism evidence="7 8">
    <name type="scientific">Paractinoplanes rishiriensis</name>
    <dbReference type="NCBI Taxonomy" id="1050105"/>
    <lineage>
        <taxon>Bacteria</taxon>
        <taxon>Bacillati</taxon>
        <taxon>Actinomycetota</taxon>
        <taxon>Actinomycetes</taxon>
        <taxon>Micromonosporales</taxon>
        <taxon>Micromonosporaceae</taxon>
        <taxon>Paractinoplanes</taxon>
    </lineage>
</organism>
<evidence type="ECO:0000313" key="7">
    <source>
        <dbReference type="EMBL" id="GIE99752.1"/>
    </source>
</evidence>
<evidence type="ECO:0000313" key="8">
    <source>
        <dbReference type="Proteomes" id="UP000636960"/>
    </source>
</evidence>
<evidence type="ECO:0000256" key="4">
    <source>
        <dbReference type="ARBA" id="ARBA00047683"/>
    </source>
</evidence>
<dbReference type="AlphaFoldDB" id="A0A919K5L6"/>
<dbReference type="Pfam" id="PF00425">
    <property type="entry name" value="Chorismate_bind"/>
    <property type="match status" value="1"/>
</dbReference>
<dbReference type="InterPro" id="IPR006221">
    <property type="entry name" value="TrpG/PapA_dom"/>
</dbReference>
<protein>
    <recommendedName>
        <fullName evidence="1">anthranilate synthase</fullName>
        <ecNumber evidence="1">4.1.3.27</ecNumber>
    </recommendedName>
</protein>
<dbReference type="CDD" id="cd01743">
    <property type="entry name" value="GATase1_Anthranilate_Synthase"/>
    <property type="match status" value="1"/>
</dbReference>
<dbReference type="Pfam" id="PF00117">
    <property type="entry name" value="GATase"/>
    <property type="match status" value="1"/>
</dbReference>
<comment type="catalytic activity">
    <reaction evidence="4">
        <text>chorismate + L-glutamine = anthranilate + pyruvate + L-glutamate + H(+)</text>
        <dbReference type="Rhea" id="RHEA:21732"/>
        <dbReference type="ChEBI" id="CHEBI:15361"/>
        <dbReference type="ChEBI" id="CHEBI:15378"/>
        <dbReference type="ChEBI" id="CHEBI:16567"/>
        <dbReference type="ChEBI" id="CHEBI:29748"/>
        <dbReference type="ChEBI" id="CHEBI:29985"/>
        <dbReference type="ChEBI" id="CHEBI:58359"/>
        <dbReference type="EC" id="4.1.3.27"/>
    </reaction>
</comment>
<dbReference type="PANTHER" id="PTHR11236">
    <property type="entry name" value="AMINOBENZOATE/ANTHRANILATE SYNTHASE"/>
    <property type="match status" value="1"/>
</dbReference>
<feature type="domain" description="Chorismate-utilising enzyme C-terminal" evidence="6">
    <location>
        <begin position="95"/>
        <end position="348"/>
    </location>
</feature>
<keyword evidence="8" id="KW-1185">Reference proteome</keyword>
<dbReference type="PANTHER" id="PTHR11236:SF49">
    <property type="entry name" value="ANTHRANILATE SYNTHASE COMPONENT 1"/>
    <property type="match status" value="1"/>
</dbReference>
<dbReference type="Gene3D" id="3.60.120.10">
    <property type="entry name" value="Anthranilate synthase"/>
    <property type="match status" value="1"/>
</dbReference>
<dbReference type="InterPro" id="IPR019999">
    <property type="entry name" value="Anth_synth_I-like"/>
</dbReference>
<dbReference type="GO" id="GO:0004049">
    <property type="term" value="F:anthranilate synthase activity"/>
    <property type="evidence" value="ECO:0007669"/>
    <property type="project" value="UniProtKB-EC"/>
</dbReference>
<reference evidence="7" key="1">
    <citation type="submission" date="2021-01" db="EMBL/GenBank/DDBJ databases">
        <title>Whole genome shotgun sequence of Actinoplanes rishiriensis NBRC 108556.</title>
        <authorList>
            <person name="Komaki H."/>
            <person name="Tamura T."/>
        </authorList>
    </citation>
    <scope>NUCLEOTIDE SEQUENCE</scope>
    <source>
        <strain evidence="7">NBRC 108556</strain>
    </source>
</reference>
<evidence type="ECO:0000256" key="2">
    <source>
        <dbReference type="ARBA" id="ARBA00022962"/>
    </source>
</evidence>
<dbReference type="PROSITE" id="PS51273">
    <property type="entry name" value="GATASE_TYPE_1"/>
    <property type="match status" value="1"/>
</dbReference>
<dbReference type="Gene3D" id="3.40.50.880">
    <property type="match status" value="1"/>
</dbReference>
<dbReference type="PRINTS" id="PR00097">
    <property type="entry name" value="ANTSNTHASEII"/>
</dbReference>
<evidence type="ECO:0000259" key="6">
    <source>
        <dbReference type="Pfam" id="PF00425"/>
    </source>
</evidence>
<keyword evidence="2" id="KW-0315">Glutamine amidotransferase</keyword>
<gene>
    <name evidence="7" type="primary">phzE1</name>
    <name evidence="7" type="ORF">Ari01nite_72170</name>
</gene>
<dbReference type="PRINTS" id="PR00099">
    <property type="entry name" value="CPSGATASE"/>
</dbReference>
<dbReference type="InterPro" id="IPR015890">
    <property type="entry name" value="Chorismate_C"/>
</dbReference>
<sequence length="603" mass="64298">MQPFALLHRDGADHVEVLTGDVVTVATLADIPLERDRPTLAVVPYRQIAERGFDCFDDGAPLECLRVSAVRHQPLEDFPAGPLRVGAGGFDLSDDEYGAIVERVLRDEIGHGEGANFVIHRVFTATVDGDPVDAARAAFGRLLAHEQGTYWTFLVHTGTRTLVGATPERHVSVADGITMMNPISGTFRHGSGDLLDFLADPKEVEELYMVLDEELKMMATVAEHGGQVAGPYLKQMAHLTHTEYLLAGRGSLDVREVLRETMFAPTVTGSPIENACRVIARHERRGRGYYAGVLALLDHDDQGRQTLDAPILIRTAEISPDGTLRVPVGATLVRHSTAAGEVAETHTKAAGILAALGATGPAPLPVRPEAETPQVRAALAARNNDLARFWLDSRAPGALTVPALDGRTVTIVDGEDTFTAMLAHQLKALGLAVTVLPWPDAPALPDADLVVAGPGPGDPGDLTSPKMRTLHALVDGLLAARRPLFAVCLGHQILADRLGLPLDRREAPYQGLARDVDLFGTVRRVGFYSSFAALAEADTFVSPYGHVEVARDPADGAVHALRGPGFAGVQFHPESVLSRDGVAVLAELLPPLLSDVVIPATNG</sequence>
<dbReference type="RefSeq" id="WP_203786722.1">
    <property type="nucleotide sequence ID" value="NZ_BOMV01000076.1"/>
</dbReference>
<accession>A0A919K5L6</accession>
<dbReference type="SUPFAM" id="SSF52317">
    <property type="entry name" value="Class I glutamine amidotransferase-like"/>
    <property type="match status" value="1"/>
</dbReference>
<dbReference type="SUPFAM" id="SSF56322">
    <property type="entry name" value="ADC synthase"/>
    <property type="match status" value="1"/>
</dbReference>
<evidence type="ECO:0000256" key="1">
    <source>
        <dbReference type="ARBA" id="ARBA00012266"/>
    </source>
</evidence>
<comment type="caution">
    <text evidence="7">The sequence shown here is derived from an EMBL/GenBank/DDBJ whole genome shotgun (WGS) entry which is preliminary data.</text>
</comment>
<dbReference type="Proteomes" id="UP000636960">
    <property type="component" value="Unassembled WGS sequence"/>
</dbReference>
<keyword evidence="3" id="KW-0456">Lyase</keyword>
<dbReference type="EC" id="4.1.3.27" evidence="1"/>